<comment type="caution">
    <text evidence="2">The sequence shown here is derived from an EMBL/GenBank/DDBJ whole genome shotgun (WGS) entry which is preliminary data.</text>
</comment>
<dbReference type="AlphaFoldDB" id="K0SEY7"/>
<dbReference type="EMBL" id="AGNL01018167">
    <property type="protein sequence ID" value="EJK63559.1"/>
    <property type="molecule type" value="Genomic_DNA"/>
</dbReference>
<dbReference type="OrthoDB" id="63199at2759"/>
<sequence length="50" mass="5158">MVRFTPSRGLLLILAAASAARDAAVLACGNVRLDADLAETPDECGPSDSR</sequence>
<protein>
    <submittedName>
        <fullName evidence="2">Uncharacterized protein</fullName>
    </submittedName>
</protein>
<feature type="signal peptide" evidence="1">
    <location>
        <begin position="1"/>
        <end position="19"/>
    </location>
</feature>
<keyword evidence="1" id="KW-0732">Signal</keyword>
<organism evidence="2 3">
    <name type="scientific">Thalassiosira oceanica</name>
    <name type="common">Marine diatom</name>
    <dbReference type="NCBI Taxonomy" id="159749"/>
    <lineage>
        <taxon>Eukaryota</taxon>
        <taxon>Sar</taxon>
        <taxon>Stramenopiles</taxon>
        <taxon>Ochrophyta</taxon>
        <taxon>Bacillariophyta</taxon>
        <taxon>Coscinodiscophyceae</taxon>
        <taxon>Thalassiosirophycidae</taxon>
        <taxon>Thalassiosirales</taxon>
        <taxon>Thalassiosiraceae</taxon>
        <taxon>Thalassiosira</taxon>
    </lineage>
</organism>
<evidence type="ECO:0000313" key="2">
    <source>
        <dbReference type="EMBL" id="EJK63559.1"/>
    </source>
</evidence>
<gene>
    <name evidence="2" type="ORF">THAOC_15772</name>
</gene>
<feature type="non-terminal residue" evidence="2">
    <location>
        <position position="50"/>
    </location>
</feature>
<dbReference type="Proteomes" id="UP000266841">
    <property type="component" value="Unassembled WGS sequence"/>
</dbReference>
<proteinExistence type="predicted"/>
<accession>K0SEY7</accession>
<reference evidence="2 3" key="1">
    <citation type="journal article" date="2012" name="Genome Biol.">
        <title>Genome and low-iron response of an oceanic diatom adapted to chronic iron limitation.</title>
        <authorList>
            <person name="Lommer M."/>
            <person name="Specht M."/>
            <person name="Roy A.S."/>
            <person name="Kraemer L."/>
            <person name="Andreson R."/>
            <person name="Gutowska M.A."/>
            <person name="Wolf J."/>
            <person name="Bergner S.V."/>
            <person name="Schilhabel M.B."/>
            <person name="Klostermeier U.C."/>
            <person name="Beiko R.G."/>
            <person name="Rosenstiel P."/>
            <person name="Hippler M."/>
            <person name="Laroche J."/>
        </authorList>
    </citation>
    <scope>NUCLEOTIDE SEQUENCE [LARGE SCALE GENOMIC DNA]</scope>
    <source>
        <strain evidence="2 3">CCMP1005</strain>
    </source>
</reference>
<feature type="chain" id="PRO_5003837093" evidence="1">
    <location>
        <begin position="20"/>
        <end position="50"/>
    </location>
</feature>
<evidence type="ECO:0000256" key="1">
    <source>
        <dbReference type="SAM" id="SignalP"/>
    </source>
</evidence>
<name>K0SEY7_THAOC</name>
<evidence type="ECO:0000313" key="3">
    <source>
        <dbReference type="Proteomes" id="UP000266841"/>
    </source>
</evidence>
<keyword evidence="3" id="KW-1185">Reference proteome</keyword>